<accession>A0A814Q8H6</accession>
<comment type="subcellular location">
    <subcellularLocation>
        <location evidence="1">Cell membrane</location>
        <topology evidence="1">Multi-pass membrane protein</topology>
    </subcellularLocation>
</comment>
<dbReference type="Gene3D" id="1.20.1110.10">
    <property type="entry name" value="Calcium-transporting ATPase, transmembrane domain"/>
    <property type="match status" value="1"/>
</dbReference>
<gene>
    <name evidence="5" type="ORF">JYZ213_LOCUS22230</name>
</gene>
<dbReference type="GO" id="GO:0036376">
    <property type="term" value="P:sodium ion export across plasma membrane"/>
    <property type="evidence" value="ECO:0007669"/>
    <property type="project" value="TreeGrafter"/>
</dbReference>
<reference evidence="5" key="1">
    <citation type="submission" date="2021-02" db="EMBL/GenBank/DDBJ databases">
        <authorList>
            <person name="Nowell W R."/>
        </authorList>
    </citation>
    <scope>NUCLEOTIDE SEQUENCE</scope>
</reference>
<dbReference type="Pfam" id="PF00689">
    <property type="entry name" value="Cation_ATPase_C"/>
    <property type="match status" value="1"/>
</dbReference>
<keyword evidence="3" id="KW-1133">Transmembrane helix</keyword>
<evidence type="ECO:0000256" key="1">
    <source>
        <dbReference type="ARBA" id="ARBA00004651"/>
    </source>
</evidence>
<evidence type="ECO:0000313" key="5">
    <source>
        <dbReference type="EMBL" id="CAF1116410.1"/>
    </source>
</evidence>
<dbReference type="InterPro" id="IPR050510">
    <property type="entry name" value="Cation_transp_ATPase_P-type"/>
</dbReference>
<dbReference type="Proteomes" id="UP000663845">
    <property type="component" value="Unassembled WGS sequence"/>
</dbReference>
<feature type="transmembrane region" description="Helical" evidence="3">
    <location>
        <begin position="28"/>
        <end position="51"/>
    </location>
</feature>
<feature type="transmembrane region" description="Helical" evidence="3">
    <location>
        <begin position="63"/>
        <end position="81"/>
    </location>
</feature>
<dbReference type="PANTHER" id="PTHR43294">
    <property type="entry name" value="SODIUM/POTASSIUM-TRANSPORTING ATPASE SUBUNIT ALPHA"/>
    <property type="match status" value="1"/>
</dbReference>
<organism evidence="5 6">
    <name type="scientific">Adineta steineri</name>
    <dbReference type="NCBI Taxonomy" id="433720"/>
    <lineage>
        <taxon>Eukaryota</taxon>
        <taxon>Metazoa</taxon>
        <taxon>Spiralia</taxon>
        <taxon>Gnathifera</taxon>
        <taxon>Rotifera</taxon>
        <taxon>Eurotatoria</taxon>
        <taxon>Bdelloidea</taxon>
        <taxon>Adinetida</taxon>
        <taxon>Adinetidae</taxon>
        <taxon>Adineta</taxon>
    </lineage>
</organism>
<dbReference type="PANTHER" id="PTHR43294:SF21">
    <property type="entry name" value="CATION TRANSPORTING ATPASE"/>
    <property type="match status" value="1"/>
</dbReference>
<dbReference type="AlphaFoldDB" id="A0A814Q8H6"/>
<protein>
    <recommendedName>
        <fullName evidence="4">Cation-transporting P-type ATPase C-terminal domain-containing protein</fullName>
    </recommendedName>
</protein>
<sequence length="102" mass="11646">MALEKPETEIMSRPPSNRKNDHLLNMKLLVHAYLFIAIMVSVSVVLIITQVTWFSEIFSTAPVSAKYVMPTIGFGIGWLVIDEFRKLCVRKFPHSIIAKIAW</sequence>
<dbReference type="InterPro" id="IPR023298">
    <property type="entry name" value="ATPase_P-typ_TM_dom_sf"/>
</dbReference>
<dbReference type="GO" id="GO:1990573">
    <property type="term" value="P:potassium ion import across plasma membrane"/>
    <property type="evidence" value="ECO:0007669"/>
    <property type="project" value="TreeGrafter"/>
</dbReference>
<dbReference type="GO" id="GO:0005391">
    <property type="term" value="F:P-type sodium:potassium-exchanging transporter activity"/>
    <property type="evidence" value="ECO:0007669"/>
    <property type="project" value="TreeGrafter"/>
</dbReference>
<evidence type="ECO:0000256" key="3">
    <source>
        <dbReference type="SAM" id="Phobius"/>
    </source>
</evidence>
<dbReference type="SUPFAM" id="SSF81665">
    <property type="entry name" value="Calcium ATPase, transmembrane domain M"/>
    <property type="match status" value="1"/>
</dbReference>
<keyword evidence="3" id="KW-0472">Membrane</keyword>
<dbReference type="GO" id="GO:0030007">
    <property type="term" value="P:intracellular potassium ion homeostasis"/>
    <property type="evidence" value="ECO:0007669"/>
    <property type="project" value="TreeGrafter"/>
</dbReference>
<evidence type="ECO:0000259" key="4">
    <source>
        <dbReference type="Pfam" id="PF00689"/>
    </source>
</evidence>
<feature type="domain" description="Cation-transporting P-type ATPase C-terminal" evidence="4">
    <location>
        <begin position="33"/>
        <end position="87"/>
    </location>
</feature>
<dbReference type="InterPro" id="IPR006068">
    <property type="entry name" value="ATPase_P-typ_cation-transptr_C"/>
</dbReference>
<dbReference type="GO" id="GO:0006883">
    <property type="term" value="P:intracellular sodium ion homeostasis"/>
    <property type="evidence" value="ECO:0007669"/>
    <property type="project" value="TreeGrafter"/>
</dbReference>
<proteinExistence type="predicted"/>
<evidence type="ECO:0000256" key="2">
    <source>
        <dbReference type="ARBA" id="ARBA00022475"/>
    </source>
</evidence>
<dbReference type="GO" id="GO:1902600">
    <property type="term" value="P:proton transmembrane transport"/>
    <property type="evidence" value="ECO:0007669"/>
    <property type="project" value="TreeGrafter"/>
</dbReference>
<evidence type="ECO:0000313" key="6">
    <source>
        <dbReference type="Proteomes" id="UP000663845"/>
    </source>
</evidence>
<keyword evidence="3" id="KW-0812">Transmembrane</keyword>
<name>A0A814Q8H6_9BILA</name>
<keyword evidence="2" id="KW-1003">Cell membrane</keyword>
<dbReference type="GO" id="GO:0005886">
    <property type="term" value="C:plasma membrane"/>
    <property type="evidence" value="ECO:0007669"/>
    <property type="project" value="UniProtKB-SubCell"/>
</dbReference>
<dbReference type="EMBL" id="CAJNOG010000250">
    <property type="protein sequence ID" value="CAF1116410.1"/>
    <property type="molecule type" value="Genomic_DNA"/>
</dbReference>
<comment type="caution">
    <text evidence="5">The sequence shown here is derived from an EMBL/GenBank/DDBJ whole genome shotgun (WGS) entry which is preliminary data.</text>
</comment>